<keyword evidence="7 22" id="KW-0812">Transmembrane</keyword>
<comment type="caution">
    <text evidence="24">The sequence shown here is derived from an EMBL/GenBank/DDBJ whole genome shotgun (WGS) entry which is preliminary data.</text>
</comment>
<feature type="domain" description="HMA" evidence="23">
    <location>
        <begin position="5"/>
        <end position="70"/>
    </location>
</feature>
<dbReference type="SFLD" id="SFLDG00002">
    <property type="entry name" value="C1.7:_P-type_atpase_like"/>
    <property type="match status" value="1"/>
</dbReference>
<dbReference type="RefSeq" id="WP_069033231.1">
    <property type="nucleotide sequence ID" value="NZ_MDKC01000007.1"/>
</dbReference>
<dbReference type="PRINTS" id="PR00119">
    <property type="entry name" value="CATATPASE"/>
</dbReference>
<evidence type="ECO:0000256" key="3">
    <source>
        <dbReference type="ARBA" id="ARBA00012517"/>
    </source>
</evidence>
<feature type="transmembrane region" description="Helical" evidence="22">
    <location>
        <begin position="749"/>
        <end position="766"/>
    </location>
</feature>
<evidence type="ECO:0000256" key="13">
    <source>
        <dbReference type="ARBA" id="ARBA00022842"/>
    </source>
</evidence>
<keyword evidence="14" id="KW-1278">Translocase</keyword>
<feature type="transmembrane region" description="Helical" evidence="22">
    <location>
        <begin position="226"/>
        <end position="244"/>
    </location>
</feature>
<evidence type="ECO:0000256" key="12">
    <source>
        <dbReference type="ARBA" id="ARBA00022840"/>
    </source>
</evidence>
<keyword evidence="16" id="KW-0186">Copper</keyword>
<keyword evidence="10 22" id="KW-0547">Nucleotide-binding</keyword>
<evidence type="ECO:0000256" key="15">
    <source>
        <dbReference type="ARBA" id="ARBA00022989"/>
    </source>
</evidence>
<dbReference type="InterPro" id="IPR059000">
    <property type="entry name" value="ATPase_P-type_domA"/>
</dbReference>
<comment type="catalytic activity">
    <reaction evidence="21">
        <text>Cu(+)(in) + ATP + H2O = Cu(+)(out) + ADP + phosphate + H(+)</text>
        <dbReference type="Rhea" id="RHEA:25792"/>
        <dbReference type="ChEBI" id="CHEBI:15377"/>
        <dbReference type="ChEBI" id="CHEBI:15378"/>
        <dbReference type="ChEBI" id="CHEBI:30616"/>
        <dbReference type="ChEBI" id="CHEBI:43474"/>
        <dbReference type="ChEBI" id="CHEBI:49552"/>
        <dbReference type="ChEBI" id="CHEBI:456216"/>
        <dbReference type="EC" id="7.2.2.8"/>
    </reaction>
</comment>
<reference evidence="24 25" key="1">
    <citation type="submission" date="2016-07" db="EMBL/GenBank/DDBJ databases">
        <authorList>
            <person name="Townsley L."/>
            <person name="Shank E.A."/>
        </authorList>
    </citation>
    <scope>NUCLEOTIDE SEQUENCE [LARGE SCALE GENOMIC DNA]</scope>
    <source>
        <strain evidence="24 25">CH01</strain>
    </source>
</reference>
<dbReference type="InterPro" id="IPR023214">
    <property type="entry name" value="HAD_sf"/>
</dbReference>
<keyword evidence="13" id="KW-0460">Magnesium</keyword>
<keyword evidence="6" id="KW-0597">Phosphoprotein</keyword>
<evidence type="ECO:0000313" key="24">
    <source>
        <dbReference type="EMBL" id="ODG92597.1"/>
    </source>
</evidence>
<dbReference type="EMBL" id="MDKC01000007">
    <property type="protein sequence ID" value="ODG92597.1"/>
    <property type="molecule type" value="Genomic_DNA"/>
</dbReference>
<evidence type="ECO:0000256" key="14">
    <source>
        <dbReference type="ARBA" id="ARBA00022967"/>
    </source>
</evidence>
<dbReference type="InterPro" id="IPR017969">
    <property type="entry name" value="Heavy-metal-associated_CS"/>
</dbReference>
<dbReference type="SUPFAM" id="SSF55008">
    <property type="entry name" value="HMA, heavy metal-associated domain"/>
    <property type="match status" value="2"/>
</dbReference>
<dbReference type="NCBIfam" id="TIGR00003">
    <property type="entry name" value="copper ion binding protein"/>
    <property type="match status" value="2"/>
</dbReference>
<feature type="transmembrane region" description="Helical" evidence="22">
    <location>
        <begin position="156"/>
        <end position="173"/>
    </location>
</feature>
<keyword evidence="17" id="KW-0406">Ion transport</keyword>
<dbReference type="CDD" id="cd02094">
    <property type="entry name" value="P-type_ATPase_Cu-like"/>
    <property type="match status" value="1"/>
</dbReference>
<evidence type="ECO:0000256" key="6">
    <source>
        <dbReference type="ARBA" id="ARBA00022553"/>
    </source>
</evidence>
<evidence type="ECO:0000256" key="10">
    <source>
        <dbReference type="ARBA" id="ARBA00022741"/>
    </source>
</evidence>
<dbReference type="InterPro" id="IPR036163">
    <property type="entry name" value="HMA_dom_sf"/>
</dbReference>
<evidence type="ECO:0000256" key="2">
    <source>
        <dbReference type="ARBA" id="ARBA00006024"/>
    </source>
</evidence>
<evidence type="ECO:0000256" key="4">
    <source>
        <dbReference type="ARBA" id="ARBA00015102"/>
    </source>
</evidence>
<evidence type="ECO:0000256" key="20">
    <source>
        <dbReference type="ARBA" id="ARBA00033239"/>
    </source>
</evidence>
<dbReference type="SUPFAM" id="SSF81665">
    <property type="entry name" value="Calcium ATPase, transmembrane domain M"/>
    <property type="match status" value="1"/>
</dbReference>
<feature type="transmembrane region" description="Helical" evidence="22">
    <location>
        <begin position="772"/>
        <end position="790"/>
    </location>
</feature>
<dbReference type="NCBIfam" id="TIGR01494">
    <property type="entry name" value="ATPase_P-type"/>
    <property type="match status" value="1"/>
</dbReference>
<keyword evidence="11" id="KW-0187">Copper transport</keyword>
<dbReference type="Pfam" id="PF00403">
    <property type="entry name" value="HMA"/>
    <property type="match status" value="2"/>
</dbReference>
<dbReference type="PANTHER" id="PTHR43520">
    <property type="entry name" value="ATP7, ISOFORM B"/>
    <property type="match status" value="1"/>
</dbReference>
<gene>
    <name evidence="24" type="ORF">BED47_19350</name>
</gene>
<feature type="domain" description="HMA" evidence="23">
    <location>
        <begin position="72"/>
        <end position="138"/>
    </location>
</feature>
<dbReference type="PROSITE" id="PS00154">
    <property type="entry name" value="ATPASE_E1_E2"/>
    <property type="match status" value="1"/>
</dbReference>
<accession>A0ABX2ZSA9</accession>
<sequence length="797" mass="86315">MNNAKQLTLGIEGMTCAACATRIEKSLNRMDGLNANVNLALEKATIVYDNGQYQTSDLIEKIHSIGYEVAVEKITLNIEGMTCAACSARIEKVIGKMDGVVQINVNLAMNIATISYLPEVRSLQSIIDKISHIGYAAAIKEENAVKEKDTTKNKQIQLMISILLSLPLLYSMVSHLPFSSNIWMPHLLMNPWFQLLFATPVQFIIGWHFYVGAFKAIRNYSANMDVLVVLGTSAAYFYSLAESIKTINNSSYMPHLYFETSAVLITLVLLGKYFEHIAKGKTTEAISKLMELQAKEAIVLENGNEVYVPLEAVKVGDLLLVKPGEKIPVDGVIVSGVSTVDESMITGESLPVDKKTDDKVVGATVNGNGILTIRAEKVGKDTALANIVKIVEEAQGSKAPIQRLADRISNIFVPIVIGIAILTFIIWFFVVDPQNLPKSIEVAIAVLVIACPCALGLATPTSIMVGSGKGAENGILYKGGEFLETTQKINTIILDKTGTVTKGKPEVTDIINLNHRDDLLKLVASVEKMSEHPLAQAIVQYALQQELQLTDLTEFIAIPGHGVEALIENKKVYIGTRRLMNEKNIDFSPIEEQLIVFESAGKTGMLVAIDDKLEGIIAVADTIKESSRNAIKALKDLKIQVFMVTGDNKHTAKAIADQVGIENVFAEVLPEKKADIVAELQKQGKIVAMVGDGINDAPALAKADIGMAIGTGADVAIETADVTLVGGDLSHIPKAISLSKKTMNNIRQNLFWALFYNSLGIPIAALGLLQPWIAGAAMAFSSVSVVINALRLKRIKI</sequence>
<evidence type="ECO:0000256" key="16">
    <source>
        <dbReference type="ARBA" id="ARBA00023008"/>
    </source>
</evidence>
<dbReference type="InterPro" id="IPR027256">
    <property type="entry name" value="P-typ_ATPase_IB"/>
</dbReference>
<dbReference type="Pfam" id="PF00122">
    <property type="entry name" value="E1-E2_ATPase"/>
    <property type="match status" value="1"/>
</dbReference>
<keyword evidence="18 22" id="KW-0472">Membrane</keyword>
<dbReference type="InterPro" id="IPR023298">
    <property type="entry name" value="ATPase_P-typ_TM_dom_sf"/>
</dbReference>
<dbReference type="SUPFAM" id="SSF56784">
    <property type="entry name" value="HAD-like"/>
    <property type="match status" value="1"/>
</dbReference>
<dbReference type="Gene3D" id="3.40.50.1000">
    <property type="entry name" value="HAD superfamily/HAD-like"/>
    <property type="match status" value="1"/>
</dbReference>
<dbReference type="PRINTS" id="PR00120">
    <property type="entry name" value="HATPASE"/>
</dbReference>
<dbReference type="PROSITE" id="PS01047">
    <property type="entry name" value="HMA_1"/>
    <property type="match status" value="2"/>
</dbReference>
<name>A0ABX2ZSA9_9BACI</name>
<keyword evidence="15 22" id="KW-1133">Transmembrane helix</keyword>
<evidence type="ECO:0000256" key="8">
    <source>
        <dbReference type="ARBA" id="ARBA00022723"/>
    </source>
</evidence>
<dbReference type="Gene3D" id="3.40.1110.10">
    <property type="entry name" value="Calcium-transporting ATPase, cytoplasmic domain N"/>
    <property type="match status" value="1"/>
</dbReference>
<evidence type="ECO:0000256" key="1">
    <source>
        <dbReference type="ARBA" id="ARBA00004127"/>
    </source>
</evidence>
<dbReference type="InterPro" id="IPR008250">
    <property type="entry name" value="ATPase_P-typ_transduc_dom_A_sf"/>
</dbReference>
<evidence type="ECO:0000256" key="18">
    <source>
        <dbReference type="ARBA" id="ARBA00023136"/>
    </source>
</evidence>
<protein>
    <recommendedName>
        <fullName evidence="4">Copper-exporting P-type ATPase</fullName>
        <ecNumber evidence="3">7.2.2.8</ecNumber>
    </recommendedName>
    <alternativeName>
        <fullName evidence="19">Copper-exporting P-type ATPase A</fullName>
    </alternativeName>
    <alternativeName>
        <fullName evidence="20">Cu(+)-exporting ATPase</fullName>
    </alternativeName>
</protein>
<evidence type="ECO:0000259" key="23">
    <source>
        <dbReference type="PROSITE" id="PS50846"/>
    </source>
</evidence>
<dbReference type="Gene3D" id="3.30.70.100">
    <property type="match status" value="2"/>
</dbReference>
<organism evidence="24 25">
    <name type="scientific">Gottfriedia luciferensis</name>
    <dbReference type="NCBI Taxonomy" id="178774"/>
    <lineage>
        <taxon>Bacteria</taxon>
        <taxon>Bacillati</taxon>
        <taxon>Bacillota</taxon>
        <taxon>Bacilli</taxon>
        <taxon>Bacillales</taxon>
        <taxon>Bacillaceae</taxon>
        <taxon>Gottfriedia</taxon>
    </lineage>
</organism>
<keyword evidence="22" id="KW-1003">Cell membrane</keyword>
<dbReference type="SFLD" id="SFLDF00027">
    <property type="entry name" value="p-type_atpase"/>
    <property type="match status" value="1"/>
</dbReference>
<dbReference type="InterPro" id="IPR001757">
    <property type="entry name" value="P_typ_ATPase"/>
</dbReference>
<dbReference type="InterPro" id="IPR006122">
    <property type="entry name" value="HMA_Cu_ion-bd"/>
</dbReference>
<evidence type="ECO:0000256" key="7">
    <source>
        <dbReference type="ARBA" id="ARBA00022692"/>
    </source>
</evidence>
<evidence type="ECO:0000256" key="19">
    <source>
        <dbReference type="ARBA" id="ARBA00029719"/>
    </source>
</evidence>
<feature type="transmembrane region" description="Helical" evidence="22">
    <location>
        <begin position="193"/>
        <end position="214"/>
    </location>
</feature>
<evidence type="ECO:0000256" key="22">
    <source>
        <dbReference type="RuleBase" id="RU362081"/>
    </source>
</evidence>
<dbReference type="InterPro" id="IPR044492">
    <property type="entry name" value="P_typ_ATPase_HD_dom"/>
</dbReference>
<evidence type="ECO:0000256" key="21">
    <source>
        <dbReference type="ARBA" id="ARBA00049289"/>
    </source>
</evidence>
<evidence type="ECO:0000256" key="9">
    <source>
        <dbReference type="ARBA" id="ARBA00022737"/>
    </source>
</evidence>
<keyword evidence="9" id="KW-0677">Repeat</keyword>
<evidence type="ECO:0000313" key="25">
    <source>
        <dbReference type="Proteomes" id="UP000094580"/>
    </source>
</evidence>
<keyword evidence="12 22" id="KW-0067">ATP-binding</keyword>
<dbReference type="InterPro" id="IPR023299">
    <property type="entry name" value="ATPase_P-typ_cyto_dom_N"/>
</dbReference>
<feature type="transmembrane region" description="Helical" evidence="22">
    <location>
        <begin position="411"/>
        <end position="430"/>
    </location>
</feature>
<comment type="subcellular location">
    <subcellularLocation>
        <location evidence="22">Cell membrane</location>
    </subcellularLocation>
    <subcellularLocation>
        <location evidence="1">Endomembrane system</location>
        <topology evidence="1">Multi-pass membrane protein</topology>
    </subcellularLocation>
</comment>
<evidence type="ECO:0000256" key="17">
    <source>
        <dbReference type="ARBA" id="ARBA00023065"/>
    </source>
</evidence>
<dbReference type="NCBIfam" id="TIGR01511">
    <property type="entry name" value="ATPase-IB1_Cu"/>
    <property type="match status" value="1"/>
</dbReference>
<dbReference type="InterPro" id="IPR018303">
    <property type="entry name" value="ATPase_P-typ_P_site"/>
</dbReference>
<dbReference type="Pfam" id="PF00702">
    <property type="entry name" value="Hydrolase"/>
    <property type="match status" value="1"/>
</dbReference>
<feature type="transmembrane region" description="Helical" evidence="22">
    <location>
        <begin position="256"/>
        <end position="274"/>
    </location>
</feature>
<dbReference type="InterPro" id="IPR036412">
    <property type="entry name" value="HAD-like_sf"/>
</dbReference>
<evidence type="ECO:0000256" key="11">
    <source>
        <dbReference type="ARBA" id="ARBA00022796"/>
    </source>
</evidence>
<dbReference type="SFLD" id="SFLDS00003">
    <property type="entry name" value="Haloacid_Dehalogenase"/>
    <property type="match status" value="1"/>
</dbReference>
<proteinExistence type="inferred from homology"/>
<dbReference type="InterPro" id="IPR006121">
    <property type="entry name" value="HMA_dom"/>
</dbReference>
<keyword evidence="25" id="KW-1185">Reference proteome</keyword>
<dbReference type="EC" id="7.2.2.8" evidence="3"/>
<dbReference type="NCBIfam" id="TIGR01525">
    <property type="entry name" value="ATPase-IB_hvy"/>
    <property type="match status" value="1"/>
</dbReference>
<dbReference type="CDD" id="cd00371">
    <property type="entry name" value="HMA"/>
    <property type="match status" value="2"/>
</dbReference>
<feature type="transmembrane region" description="Helical" evidence="22">
    <location>
        <begin position="442"/>
        <end position="459"/>
    </location>
</feature>
<dbReference type="PANTHER" id="PTHR43520:SF8">
    <property type="entry name" value="P-TYPE CU(+) TRANSPORTER"/>
    <property type="match status" value="1"/>
</dbReference>
<keyword evidence="8 22" id="KW-0479">Metal-binding</keyword>
<evidence type="ECO:0000256" key="5">
    <source>
        <dbReference type="ARBA" id="ARBA00022448"/>
    </source>
</evidence>
<keyword evidence="5" id="KW-0813">Transport</keyword>
<comment type="similarity">
    <text evidence="2 22">Belongs to the cation transport ATPase (P-type) (TC 3.A.3) family. Type IB subfamily.</text>
</comment>
<dbReference type="PROSITE" id="PS50846">
    <property type="entry name" value="HMA_2"/>
    <property type="match status" value="2"/>
</dbReference>
<dbReference type="Gene3D" id="2.70.150.10">
    <property type="entry name" value="Calcium-transporting ATPase, cytoplasmic transduction domain A"/>
    <property type="match status" value="1"/>
</dbReference>
<dbReference type="Proteomes" id="UP000094580">
    <property type="component" value="Unassembled WGS sequence"/>
</dbReference>
<dbReference type="SUPFAM" id="SSF81653">
    <property type="entry name" value="Calcium ATPase, transduction domain A"/>
    <property type="match status" value="1"/>
</dbReference>